<sequence length="57" mass="6118">MHEALRDFTASVAALEGASSPFQAAPLAKKALRQAVAVMRAYEAEISALRDRMEGRG</sequence>
<dbReference type="EMBL" id="BMOV01000001">
    <property type="protein sequence ID" value="GGO06417.1"/>
    <property type="molecule type" value="Genomic_DNA"/>
</dbReference>
<evidence type="ECO:0000313" key="2">
    <source>
        <dbReference type="Proteomes" id="UP000602381"/>
    </source>
</evidence>
<dbReference type="Proteomes" id="UP000602381">
    <property type="component" value="Unassembled WGS sequence"/>
</dbReference>
<evidence type="ECO:0000313" key="1">
    <source>
        <dbReference type="EMBL" id="GGO06417.1"/>
    </source>
</evidence>
<accession>A0ABQ2L9D3</accession>
<protein>
    <submittedName>
        <fullName evidence="1">Uncharacterized protein</fullName>
    </submittedName>
</protein>
<comment type="caution">
    <text evidence="1">The sequence shown here is derived from an EMBL/GenBank/DDBJ whole genome shotgun (WGS) entry which is preliminary data.</text>
</comment>
<proteinExistence type="predicted"/>
<keyword evidence="2" id="KW-1185">Reference proteome</keyword>
<organism evidence="1 2">
    <name type="scientific">Iodidimonas muriae</name>
    <dbReference type="NCBI Taxonomy" id="261467"/>
    <lineage>
        <taxon>Bacteria</taxon>
        <taxon>Pseudomonadati</taxon>
        <taxon>Pseudomonadota</taxon>
        <taxon>Alphaproteobacteria</taxon>
        <taxon>Iodidimonadales</taxon>
        <taxon>Iodidimonadaceae</taxon>
        <taxon>Iodidimonas</taxon>
    </lineage>
</organism>
<name>A0ABQ2L9D3_9PROT</name>
<gene>
    <name evidence="1" type="ORF">GCM10007972_04780</name>
</gene>
<reference evidence="2" key="1">
    <citation type="journal article" date="2019" name="Int. J. Syst. Evol. Microbiol.">
        <title>The Global Catalogue of Microorganisms (GCM) 10K type strain sequencing project: providing services to taxonomists for standard genome sequencing and annotation.</title>
        <authorList>
            <consortium name="The Broad Institute Genomics Platform"/>
            <consortium name="The Broad Institute Genome Sequencing Center for Infectious Disease"/>
            <person name="Wu L."/>
            <person name="Ma J."/>
        </authorList>
    </citation>
    <scope>NUCLEOTIDE SEQUENCE [LARGE SCALE GENOMIC DNA]</scope>
    <source>
        <strain evidence="2">JCM 17843</strain>
    </source>
</reference>
<dbReference type="RefSeq" id="WP_188873414.1">
    <property type="nucleotide sequence ID" value="NZ_BMOV01000001.1"/>
</dbReference>